<keyword evidence="2" id="KW-0285">Flavoprotein</keyword>
<evidence type="ECO:0000313" key="7">
    <source>
        <dbReference type="Proteomes" id="UP000221011"/>
    </source>
</evidence>
<keyword evidence="3" id="KW-0274">FAD</keyword>
<comment type="cofactor">
    <cofactor evidence="1">
        <name>FAD</name>
        <dbReference type="ChEBI" id="CHEBI:57692"/>
    </cofactor>
</comment>
<dbReference type="EC" id="1.14.13.1" evidence="6"/>
<evidence type="ECO:0000259" key="5">
    <source>
        <dbReference type="Pfam" id="PF01494"/>
    </source>
</evidence>
<accession>A0A291QMB8</accession>
<dbReference type="SUPFAM" id="SSF51905">
    <property type="entry name" value="FAD/NAD(P)-binding domain"/>
    <property type="match status" value="1"/>
</dbReference>
<feature type="compositionally biased region" description="Basic and acidic residues" evidence="4">
    <location>
        <begin position="387"/>
        <end position="398"/>
    </location>
</feature>
<sequence>MNHQVVVAGGGPVGLWLAAELRRCGITVAVIETRTERDTRSRALTVHPRTIETFASRGVQDPFVSEGIPLPGGHFGALDSRLDFRRLPSPFPYTLLLPQQRTEALLEQQALELGATVLRGHEVTGLSEGPDSVRVHIQAADGPFTMEAAYLVGCDGVRSTVRGAAGIDFPGTPSTVLGWLGDVVLDEPPAPGHGYFGPNGSLMAVPVPGGLHRLVGITPRDITSTWPGDLTLAELRENVITMTGTDFGMRDPVWLSRFGNATRLAAQYRNGRVFLAGDAAHQHFPAGGVGMNVGIQDAANLAWKLAATLNGWAPDTLLDTYHAERHPVGVSLTETSRAQVALMTAFTPEGLALRGLLGELITELPELNDRLAGQVSSLSVAYPPTAPDDRRPTGTRADDLALDDTSLFALLRADGYLLLDLTGSPDRPLHHLTGPGLRVHTSTPRLLPADWSGMRAALVRPDGHVAWASAESHDATLVNDLTAVLATTHQQRATGPTFTRSPRLSAYGKITAC</sequence>
<dbReference type="KEGG" id="sfk:KY5_7567"/>
<dbReference type="GO" id="GO:0071949">
    <property type="term" value="F:FAD binding"/>
    <property type="evidence" value="ECO:0007669"/>
    <property type="project" value="InterPro"/>
</dbReference>
<dbReference type="PANTHER" id="PTHR43004:SF19">
    <property type="entry name" value="BINDING MONOOXYGENASE, PUTATIVE (JCVI)-RELATED"/>
    <property type="match status" value="1"/>
</dbReference>
<dbReference type="Gene3D" id="3.30.70.2450">
    <property type="match status" value="1"/>
</dbReference>
<evidence type="ECO:0000313" key="6">
    <source>
        <dbReference type="EMBL" id="ATL32585.1"/>
    </source>
</evidence>
<reference evidence="6 7" key="1">
    <citation type="submission" date="2017-08" db="EMBL/GenBank/DDBJ databases">
        <title>Complete Genome Sequence of Streptomyces formicae KY5, the formicamycin producer.</title>
        <authorList>
            <person name="Holmes N.A."/>
            <person name="Devine R."/>
            <person name="Qin Z."/>
            <person name="Seipke R.F."/>
            <person name="Wilkinson B."/>
            <person name="Hutchings M.I."/>
        </authorList>
    </citation>
    <scope>NUCLEOTIDE SEQUENCE [LARGE SCALE GENOMIC DNA]</scope>
    <source>
        <strain evidence="6 7">KY5</strain>
    </source>
</reference>
<evidence type="ECO:0000256" key="4">
    <source>
        <dbReference type="SAM" id="MobiDB-lite"/>
    </source>
</evidence>
<dbReference type="RefSeq" id="WP_098246513.1">
    <property type="nucleotide sequence ID" value="NZ_CP022685.1"/>
</dbReference>
<dbReference type="Gene3D" id="3.40.30.120">
    <property type="match status" value="1"/>
</dbReference>
<dbReference type="InterPro" id="IPR036188">
    <property type="entry name" value="FAD/NAD-bd_sf"/>
</dbReference>
<dbReference type="Gene3D" id="3.50.50.60">
    <property type="entry name" value="FAD/NAD(P)-binding domain"/>
    <property type="match status" value="2"/>
</dbReference>
<dbReference type="InterPro" id="IPR002938">
    <property type="entry name" value="FAD-bd"/>
</dbReference>
<dbReference type="AlphaFoldDB" id="A0A291QMB8"/>
<keyword evidence="7" id="KW-1185">Reference proteome</keyword>
<dbReference type="Pfam" id="PF21274">
    <property type="entry name" value="Rng_hyd_C"/>
    <property type="match status" value="1"/>
</dbReference>
<name>A0A291QMB8_9ACTN</name>
<dbReference type="Proteomes" id="UP000221011">
    <property type="component" value="Chromosome"/>
</dbReference>
<dbReference type="Pfam" id="PF01494">
    <property type="entry name" value="FAD_binding_3"/>
    <property type="match status" value="1"/>
</dbReference>
<evidence type="ECO:0000256" key="3">
    <source>
        <dbReference type="ARBA" id="ARBA00022827"/>
    </source>
</evidence>
<feature type="region of interest" description="Disordered" evidence="4">
    <location>
        <begin position="379"/>
        <end position="398"/>
    </location>
</feature>
<dbReference type="GO" id="GO:0018658">
    <property type="term" value="F:salicylate 1-monooxygenase activity"/>
    <property type="evidence" value="ECO:0007669"/>
    <property type="project" value="UniProtKB-EC"/>
</dbReference>
<organism evidence="6 7">
    <name type="scientific">Streptomyces formicae</name>
    <dbReference type="NCBI Taxonomy" id="1616117"/>
    <lineage>
        <taxon>Bacteria</taxon>
        <taxon>Bacillati</taxon>
        <taxon>Actinomycetota</taxon>
        <taxon>Actinomycetes</taxon>
        <taxon>Kitasatosporales</taxon>
        <taxon>Streptomycetaceae</taxon>
        <taxon>Streptomyces</taxon>
    </lineage>
</organism>
<keyword evidence="6" id="KW-0560">Oxidoreductase</keyword>
<dbReference type="PRINTS" id="PR00420">
    <property type="entry name" value="RNGMNOXGNASE"/>
</dbReference>
<evidence type="ECO:0000256" key="1">
    <source>
        <dbReference type="ARBA" id="ARBA00001974"/>
    </source>
</evidence>
<feature type="domain" description="FAD-binding" evidence="5">
    <location>
        <begin position="4"/>
        <end position="334"/>
    </location>
</feature>
<dbReference type="InterPro" id="IPR050641">
    <property type="entry name" value="RIFMO-like"/>
</dbReference>
<dbReference type="EMBL" id="CP022685">
    <property type="protein sequence ID" value="ATL32585.1"/>
    <property type="molecule type" value="Genomic_DNA"/>
</dbReference>
<evidence type="ECO:0000256" key="2">
    <source>
        <dbReference type="ARBA" id="ARBA00022630"/>
    </source>
</evidence>
<protein>
    <submittedName>
        <fullName evidence="6">Salicylate hydroxylase</fullName>
        <ecNumber evidence="6">1.14.13.1</ecNumber>
    </submittedName>
</protein>
<dbReference type="PANTHER" id="PTHR43004">
    <property type="entry name" value="TRK SYSTEM POTASSIUM UPTAKE PROTEIN"/>
    <property type="match status" value="1"/>
</dbReference>
<proteinExistence type="predicted"/>
<gene>
    <name evidence="6" type="ORF">KY5_7567</name>
</gene>